<sequence length="149" mass="15977">MKQEPTGAAHAAGGIPALQGREDVNAGTTYLWDESWTRRFTIAGVGVEDRGLRRLTLSVNLPPAQWIVDGQPFVNVTMDDPDGTRWYGALTDYALSSVELAGLPGPVRASMLTVTFKPSRVMIVGGKVQNIAPAGIPFEQLELTGKGLQ</sequence>
<dbReference type="RefSeq" id="WP_011208048.1">
    <property type="nucleotide sequence ID" value="NC_006361.1"/>
</dbReference>
<gene>
    <name evidence="1" type="ordered locus">NFA_15180</name>
</gene>
<organism evidence="1 2">
    <name type="scientific">Nocardia farcinica (strain IFM 10152)</name>
    <dbReference type="NCBI Taxonomy" id="247156"/>
    <lineage>
        <taxon>Bacteria</taxon>
        <taxon>Bacillati</taxon>
        <taxon>Actinomycetota</taxon>
        <taxon>Actinomycetes</taxon>
        <taxon>Mycobacteriales</taxon>
        <taxon>Nocardiaceae</taxon>
        <taxon>Nocardia</taxon>
    </lineage>
</organism>
<dbReference type="KEGG" id="nfa:NFA_15180"/>
<accession>Q5YZM8</accession>
<keyword evidence="2" id="KW-1185">Reference proteome</keyword>
<proteinExistence type="predicted"/>
<dbReference type="GeneID" id="61132319"/>
<dbReference type="EMBL" id="AP006618">
    <property type="protein sequence ID" value="BAD56363.1"/>
    <property type="molecule type" value="Genomic_DNA"/>
</dbReference>
<dbReference type="AlphaFoldDB" id="Q5YZM8"/>
<evidence type="ECO:0000313" key="2">
    <source>
        <dbReference type="Proteomes" id="UP000006820"/>
    </source>
</evidence>
<dbReference type="Proteomes" id="UP000006820">
    <property type="component" value="Chromosome"/>
</dbReference>
<dbReference type="STRING" id="247156.NFA_15180"/>
<evidence type="ECO:0000313" key="1">
    <source>
        <dbReference type="EMBL" id="BAD56363.1"/>
    </source>
</evidence>
<protein>
    <submittedName>
        <fullName evidence="1">Uncharacterized protein</fullName>
    </submittedName>
</protein>
<name>Q5YZM8_NOCFA</name>
<dbReference type="HOGENOM" id="CLU_1747726_0_0_11"/>
<reference evidence="1 2" key="1">
    <citation type="journal article" date="2004" name="Proc. Natl. Acad. Sci. U.S.A.">
        <title>The complete genomic sequence of Nocardia farcinica IFM 10152.</title>
        <authorList>
            <person name="Ishikawa J."/>
            <person name="Yamashita A."/>
            <person name="Mikami Y."/>
            <person name="Hoshino Y."/>
            <person name="Kurita H."/>
            <person name="Hotta K."/>
            <person name="Shiba T."/>
            <person name="Hattori M."/>
        </authorList>
    </citation>
    <scope>NUCLEOTIDE SEQUENCE [LARGE SCALE GENOMIC DNA]</scope>
    <source>
        <strain evidence="1 2">IFM 10152</strain>
    </source>
</reference>